<dbReference type="CDD" id="cd17956">
    <property type="entry name" value="DEADc_DDX51"/>
    <property type="match status" value="1"/>
</dbReference>
<feature type="domain" description="Helicase C-terminal" evidence="10">
    <location>
        <begin position="431"/>
        <end position="577"/>
    </location>
</feature>
<dbReference type="Gene3D" id="3.40.50.300">
    <property type="entry name" value="P-loop containing nucleotide triphosphate hydrolases"/>
    <property type="match status" value="2"/>
</dbReference>
<evidence type="ECO:0000256" key="3">
    <source>
        <dbReference type="ARBA" id="ARBA00022806"/>
    </source>
</evidence>
<keyword evidence="12" id="KW-1185">Reference proteome</keyword>
<dbReference type="GO" id="GO:0003723">
    <property type="term" value="F:RNA binding"/>
    <property type="evidence" value="ECO:0007669"/>
    <property type="project" value="UniProtKB-UniRule"/>
</dbReference>
<proteinExistence type="inferred from homology"/>
<dbReference type="InterPro" id="IPR011545">
    <property type="entry name" value="DEAD/DEAH_box_helicase_dom"/>
</dbReference>
<dbReference type="CDD" id="cd18787">
    <property type="entry name" value="SF2_C_DEAD"/>
    <property type="match status" value="1"/>
</dbReference>
<dbReference type="SMART" id="SM00487">
    <property type="entry name" value="DEXDc"/>
    <property type="match status" value="1"/>
</dbReference>
<dbReference type="SMART" id="SM00490">
    <property type="entry name" value="HELICc"/>
    <property type="match status" value="1"/>
</dbReference>
<evidence type="ECO:0000313" key="11">
    <source>
        <dbReference type="EMBL" id="CAK0738881.1"/>
    </source>
</evidence>
<evidence type="ECO:0000256" key="2">
    <source>
        <dbReference type="ARBA" id="ARBA00022801"/>
    </source>
</evidence>
<keyword evidence="2 6" id="KW-0378">Hydrolase</keyword>
<evidence type="ECO:0000313" key="12">
    <source>
        <dbReference type="Proteomes" id="UP001314263"/>
    </source>
</evidence>
<feature type="region of interest" description="Disordered" evidence="8">
    <location>
        <begin position="1"/>
        <end position="28"/>
    </location>
</feature>
<dbReference type="InterPro" id="IPR027417">
    <property type="entry name" value="P-loop_NTPase"/>
</dbReference>
<evidence type="ECO:0000259" key="9">
    <source>
        <dbReference type="PROSITE" id="PS51192"/>
    </source>
</evidence>
<dbReference type="InterPro" id="IPR000629">
    <property type="entry name" value="RNA-helicase_DEAD-box_CS"/>
</dbReference>
<reference evidence="11 12" key="1">
    <citation type="submission" date="2023-10" db="EMBL/GenBank/DDBJ databases">
        <authorList>
            <person name="Maclean D."/>
            <person name="Macfadyen A."/>
        </authorList>
    </citation>
    <scope>NUCLEOTIDE SEQUENCE [LARGE SCALE GENOMIC DNA]</scope>
</reference>
<dbReference type="GO" id="GO:0016787">
    <property type="term" value="F:hydrolase activity"/>
    <property type="evidence" value="ECO:0007669"/>
    <property type="project" value="UniProtKB-KW"/>
</dbReference>
<evidence type="ECO:0000256" key="1">
    <source>
        <dbReference type="ARBA" id="ARBA00022741"/>
    </source>
</evidence>
<dbReference type="InterPro" id="IPR014001">
    <property type="entry name" value="Helicase_ATP-bd"/>
</dbReference>
<dbReference type="PROSITE" id="PS51194">
    <property type="entry name" value="HELICASE_CTER"/>
    <property type="match status" value="1"/>
</dbReference>
<evidence type="ECO:0000256" key="8">
    <source>
        <dbReference type="SAM" id="MobiDB-lite"/>
    </source>
</evidence>
<evidence type="ECO:0000256" key="6">
    <source>
        <dbReference type="RuleBase" id="RU000492"/>
    </source>
</evidence>
<dbReference type="PROSITE" id="PS00039">
    <property type="entry name" value="DEAD_ATP_HELICASE"/>
    <property type="match status" value="1"/>
</dbReference>
<keyword evidence="1 6" id="KW-0547">Nucleotide-binding</keyword>
<evidence type="ECO:0000256" key="4">
    <source>
        <dbReference type="ARBA" id="ARBA00022840"/>
    </source>
</evidence>
<dbReference type="EC" id="3.6.4.13" evidence="7"/>
<dbReference type="GO" id="GO:0003724">
    <property type="term" value="F:RNA helicase activity"/>
    <property type="evidence" value="ECO:0007669"/>
    <property type="project" value="UniProtKB-EC"/>
</dbReference>
<keyword evidence="4 6" id="KW-0067">ATP-binding</keyword>
<evidence type="ECO:0000256" key="5">
    <source>
        <dbReference type="ARBA" id="ARBA00022884"/>
    </source>
</evidence>
<keyword evidence="3 6" id="KW-0347">Helicase</keyword>
<comment type="similarity">
    <text evidence="6">Belongs to the DEAD box helicase family.</text>
</comment>
<dbReference type="SUPFAM" id="SSF52540">
    <property type="entry name" value="P-loop containing nucleoside triphosphate hydrolases"/>
    <property type="match status" value="1"/>
</dbReference>
<dbReference type="GO" id="GO:0005524">
    <property type="term" value="F:ATP binding"/>
    <property type="evidence" value="ECO:0007669"/>
    <property type="project" value="UniProtKB-UniRule"/>
</dbReference>
<name>A0AAV1HT18_9CHLO</name>
<dbReference type="InterPro" id="IPR001650">
    <property type="entry name" value="Helicase_C-like"/>
</dbReference>
<feature type="region of interest" description="Disordered" evidence="8">
    <location>
        <begin position="109"/>
        <end position="134"/>
    </location>
</feature>
<comment type="domain">
    <text evidence="7">The Q motif is unique to and characteristic of the DEAD box family of RNA helicases and controls ATP binding and hydrolysis.</text>
</comment>
<comment type="caution">
    <text evidence="11">The sequence shown here is derived from an EMBL/GenBank/DDBJ whole genome shotgun (WGS) entry which is preliminary data.</text>
</comment>
<comment type="catalytic activity">
    <reaction evidence="7">
        <text>ATP + H2O = ADP + phosphate + H(+)</text>
        <dbReference type="Rhea" id="RHEA:13065"/>
        <dbReference type="ChEBI" id="CHEBI:15377"/>
        <dbReference type="ChEBI" id="CHEBI:15378"/>
        <dbReference type="ChEBI" id="CHEBI:30616"/>
        <dbReference type="ChEBI" id="CHEBI:43474"/>
        <dbReference type="ChEBI" id="CHEBI:456216"/>
        <dbReference type="EC" id="3.6.4.13"/>
    </reaction>
</comment>
<dbReference type="Pfam" id="PF00271">
    <property type="entry name" value="Helicase_C"/>
    <property type="match status" value="1"/>
</dbReference>
<keyword evidence="5 7" id="KW-0694">RNA-binding</keyword>
<evidence type="ECO:0000259" key="10">
    <source>
        <dbReference type="PROSITE" id="PS51194"/>
    </source>
</evidence>
<evidence type="ECO:0000256" key="7">
    <source>
        <dbReference type="RuleBase" id="RU365068"/>
    </source>
</evidence>
<dbReference type="EMBL" id="CAUYUE010000002">
    <property type="protein sequence ID" value="CAK0738881.1"/>
    <property type="molecule type" value="Genomic_DNA"/>
</dbReference>
<gene>
    <name evidence="11" type="ORF">CVIRNUC_001106</name>
</gene>
<sequence>MADPPEPGKIRRKKRKRNDASLSADHDALEQSAGIKNILKHFRSTQTGLNAAVNASKHDSEDAASGSLAAATDLGNRREATLAAAEHLRSATALDGTSVGANQNAREELPAFKSNSCDMGSRGAGHEDAPHKRKQPSEAVLPWMRLPVSIEPGQGVQLGGVGGLDPRLRDKLKADGFVELYPVQAAAWRITAGGRSALHDVCISAPTGSGKTLAYALPIIQGLLGRCVPRLRCLVVLPTRDLAAQVFRVFAGLCPAVGLRVALAAAQASVAAEAAEAFGGHLEAPCPGMEGLAGPRDAPVDILVATPGRLMAHLRGTPGASLEHLRYLVVDEADRLLRQAYQDWLPSVVAAAGADSLQHGAFSEGSGPGVLKFVASATLTRDPAKIDRLGLHCPRYLALKAADKRHAVPKSLKEFKLVCTGAEKPLHAIALLRQLAAEPTIIFTASIEATRRLYVLLSGVPDLAAKAVEFSSLNTATERSAALVAFNSGNASLLVASDAMTRGMDLPSVAAVVNYDAPVYPKTYVHRAGRTARAGRAGRVFTVLRKEEVRHFKGLLHKVSNTYVKDHKLPLELLEAARPASVHALEILQAYLQAE</sequence>
<dbReference type="PANTHER" id="PTHR24031">
    <property type="entry name" value="RNA HELICASE"/>
    <property type="match status" value="1"/>
</dbReference>
<dbReference type="Pfam" id="PF00270">
    <property type="entry name" value="DEAD"/>
    <property type="match status" value="1"/>
</dbReference>
<feature type="domain" description="Helicase ATP-binding" evidence="9">
    <location>
        <begin position="192"/>
        <end position="397"/>
    </location>
</feature>
<dbReference type="PROSITE" id="PS51192">
    <property type="entry name" value="HELICASE_ATP_BIND_1"/>
    <property type="match status" value="1"/>
</dbReference>
<dbReference type="Proteomes" id="UP001314263">
    <property type="component" value="Unassembled WGS sequence"/>
</dbReference>
<organism evidence="11 12">
    <name type="scientific">Coccomyxa viridis</name>
    <dbReference type="NCBI Taxonomy" id="1274662"/>
    <lineage>
        <taxon>Eukaryota</taxon>
        <taxon>Viridiplantae</taxon>
        <taxon>Chlorophyta</taxon>
        <taxon>core chlorophytes</taxon>
        <taxon>Trebouxiophyceae</taxon>
        <taxon>Trebouxiophyceae incertae sedis</taxon>
        <taxon>Coccomyxaceae</taxon>
        <taxon>Coccomyxa</taxon>
    </lineage>
</organism>
<dbReference type="AlphaFoldDB" id="A0AAV1HT18"/>
<comment type="function">
    <text evidence="7">RNA helicase.</text>
</comment>
<accession>A0AAV1HT18</accession>
<protein>
    <recommendedName>
        <fullName evidence="7">ATP-dependent RNA helicase</fullName>
        <ecNumber evidence="7">3.6.4.13</ecNumber>
    </recommendedName>
</protein>